<dbReference type="KEGG" id="cvn:111121446"/>
<protein>
    <submittedName>
        <fullName evidence="3">Uncharacterized protein LOC111121446</fullName>
    </submittedName>
</protein>
<gene>
    <name evidence="3" type="primary">LOC111121446</name>
</gene>
<keyword evidence="1" id="KW-0812">Transmembrane</keyword>
<dbReference type="RefSeq" id="XP_022318448.1">
    <property type="nucleotide sequence ID" value="XM_022462740.1"/>
</dbReference>
<name>A0A8B8CRK1_CRAVI</name>
<keyword evidence="1" id="KW-0472">Membrane</keyword>
<proteinExistence type="predicted"/>
<organism evidence="2 3">
    <name type="scientific">Crassostrea virginica</name>
    <name type="common">Eastern oyster</name>
    <dbReference type="NCBI Taxonomy" id="6565"/>
    <lineage>
        <taxon>Eukaryota</taxon>
        <taxon>Metazoa</taxon>
        <taxon>Spiralia</taxon>
        <taxon>Lophotrochozoa</taxon>
        <taxon>Mollusca</taxon>
        <taxon>Bivalvia</taxon>
        <taxon>Autobranchia</taxon>
        <taxon>Pteriomorphia</taxon>
        <taxon>Ostreida</taxon>
        <taxon>Ostreoidea</taxon>
        <taxon>Ostreidae</taxon>
        <taxon>Crassostrea</taxon>
    </lineage>
</organism>
<feature type="transmembrane region" description="Helical" evidence="1">
    <location>
        <begin position="96"/>
        <end position="117"/>
    </location>
</feature>
<dbReference type="OrthoDB" id="6209341at2759"/>
<dbReference type="Gene3D" id="2.170.300.10">
    <property type="entry name" value="Tie2 ligand-binding domain superfamily"/>
    <property type="match status" value="1"/>
</dbReference>
<evidence type="ECO:0000313" key="2">
    <source>
        <dbReference type="Proteomes" id="UP000694844"/>
    </source>
</evidence>
<accession>A0A8B8CRK1</accession>
<keyword evidence="2" id="KW-1185">Reference proteome</keyword>
<reference evidence="2" key="1">
    <citation type="submission" date="2024-06" db="UniProtKB">
        <authorList>
            <consortium name="RefSeq"/>
        </authorList>
    </citation>
    <scope>NUCLEOTIDE SEQUENCE [LARGE SCALE GENOMIC DNA]</scope>
</reference>
<dbReference type="AlphaFoldDB" id="A0A8B8CRK1"/>
<evidence type="ECO:0000313" key="3">
    <source>
        <dbReference type="RefSeq" id="XP_022318448.1"/>
    </source>
</evidence>
<reference evidence="3" key="2">
    <citation type="submission" date="2025-08" db="UniProtKB">
        <authorList>
            <consortium name="RefSeq"/>
        </authorList>
    </citation>
    <scope>IDENTIFICATION</scope>
    <source>
        <tissue evidence="3">Whole sample</tissue>
    </source>
</reference>
<dbReference type="GeneID" id="111121446"/>
<sequence>MGEAASNGSSICFNTKTKEAECCQDYRNISGICEACIGSWGINCKNKCIYGFFGHGCRYECSCKQQQQCDPVHGCQDLGVLNLDSTTDKNGSALDIVILSTVATVVLVVILSGIVYFRRSFGKSNRKEKRIATPGRTNEPVPQIDDQNSIYSDIRESKFVDSDDGTLVNYTLPRQWSNNCYKTGFKSMSCKNQIKKTMPAVKRSRSFQSNDYGQMCIESEDYNHLSFKQHNFAQKTPSEVTYDFCSKEIETVPCTQSLISKEATQNARGKDIEHLYIDVIDNDKAVDIEVAQPVEY</sequence>
<keyword evidence="1" id="KW-1133">Transmembrane helix</keyword>
<evidence type="ECO:0000256" key="1">
    <source>
        <dbReference type="SAM" id="Phobius"/>
    </source>
</evidence>
<dbReference type="Proteomes" id="UP000694844">
    <property type="component" value="Chromosome 1"/>
</dbReference>